<evidence type="ECO:0000256" key="6">
    <source>
        <dbReference type="RuleBase" id="RU364120"/>
    </source>
</evidence>
<feature type="compositionally biased region" description="Basic and acidic residues" evidence="7">
    <location>
        <begin position="25"/>
        <end position="37"/>
    </location>
</feature>
<dbReference type="Pfam" id="PF06624">
    <property type="entry name" value="RAMP4"/>
    <property type="match status" value="1"/>
</dbReference>
<proteinExistence type="inferred from homology"/>
<feature type="chain" id="PRO_5040789088" description="Stress-associated endoplasmic reticulum protein" evidence="8">
    <location>
        <begin position="19"/>
        <end position="94"/>
    </location>
</feature>
<keyword evidence="3 6" id="KW-0256">Endoplasmic reticulum</keyword>
<feature type="region of interest" description="Disordered" evidence="7">
    <location>
        <begin position="22"/>
        <end position="51"/>
    </location>
</feature>
<feature type="transmembrane region" description="Helical" evidence="6">
    <location>
        <begin position="56"/>
        <end position="75"/>
    </location>
</feature>
<dbReference type="OrthoDB" id="16679at2759"/>
<dbReference type="Proteomes" id="UP001147760">
    <property type="component" value="Unassembled WGS sequence"/>
</dbReference>
<organism evidence="9 10">
    <name type="scientific">Penicillium desertorum</name>
    <dbReference type="NCBI Taxonomy" id="1303715"/>
    <lineage>
        <taxon>Eukaryota</taxon>
        <taxon>Fungi</taxon>
        <taxon>Dikarya</taxon>
        <taxon>Ascomycota</taxon>
        <taxon>Pezizomycotina</taxon>
        <taxon>Eurotiomycetes</taxon>
        <taxon>Eurotiomycetidae</taxon>
        <taxon>Eurotiales</taxon>
        <taxon>Aspergillaceae</taxon>
        <taxon>Penicillium</taxon>
    </lineage>
</organism>
<evidence type="ECO:0000256" key="8">
    <source>
        <dbReference type="SAM" id="SignalP"/>
    </source>
</evidence>
<dbReference type="InterPro" id="IPR010580">
    <property type="entry name" value="ER_stress-assoc"/>
</dbReference>
<dbReference type="GO" id="GO:0005789">
    <property type="term" value="C:endoplasmic reticulum membrane"/>
    <property type="evidence" value="ECO:0007669"/>
    <property type="project" value="UniProtKB-SubCell"/>
</dbReference>
<evidence type="ECO:0000256" key="7">
    <source>
        <dbReference type="SAM" id="MobiDB-lite"/>
    </source>
</evidence>
<keyword evidence="4 6" id="KW-1133">Transmembrane helix</keyword>
<comment type="similarity">
    <text evidence="1 6">Belongs to the RAMP4 family.</text>
</comment>
<name>A0A9W9WRR9_9EURO</name>
<keyword evidence="8" id="KW-0732">Signal</keyword>
<evidence type="ECO:0000256" key="4">
    <source>
        <dbReference type="ARBA" id="ARBA00022989"/>
    </source>
</evidence>
<evidence type="ECO:0000256" key="3">
    <source>
        <dbReference type="ARBA" id="ARBA00022824"/>
    </source>
</evidence>
<sequence length="94" mass="10494">MVGVKVILPWMMINMSQAQTPQQRRANERFAKTEAAKRGKAPTIKPKKNTKSPLSASWVVLLAFVVCGGLLLELLRIVPELWSTVASWFTRITG</sequence>
<feature type="signal peptide" evidence="8">
    <location>
        <begin position="1"/>
        <end position="18"/>
    </location>
</feature>
<evidence type="ECO:0000256" key="2">
    <source>
        <dbReference type="ARBA" id="ARBA00022692"/>
    </source>
</evidence>
<reference evidence="9" key="2">
    <citation type="journal article" date="2023" name="IMA Fungus">
        <title>Comparative genomic study of the Penicillium genus elucidates a diverse pangenome and 15 lateral gene transfer events.</title>
        <authorList>
            <person name="Petersen C."/>
            <person name="Sorensen T."/>
            <person name="Nielsen M.R."/>
            <person name="Sondergaard T.E."/>
            <person name="Sorensen J.L."/>
            <person name="Fitzpatrick D.A."/>
            <person name="Frisvad J.C."/>
            <person name="Nielsen K.L."/>
        </authorList>
    </citation>
    <scope>NUCLEOTIDE SEQUENCE</scope>
    <source>
        <strain evidence="9">IBT 17660</strain>
    </source>
</reference>
<evidence type="ECO:0000256" key="5">
    <source>
        <dbReference type="ARBA" id="ARBA00023136"/>
    </source>
</evidence>
<comment type="function">
    <text evidence="6">Interacts with target proteins during translocation into the lumen of the endoplasmic reticulum. Protects unfolded target proteins against degradation and facilitate correct glycosylation.</text>
</comment>
<protein>
    <recommendedName>
        <fullName evidence="6">Stress-associated endoplasmic reticulum protein</fullName>
    </recommendedName>
</protein>
<comment type="subcellular location">
    <subcellularLocation>
        <location evidence="6">Membrane</location>
        <topology evidence="6">Single-pass membrane protein</topology>
    </subcellularLocation>
    <subcellularLocation>
        <location evidence="6">Endoplasmic reticulum membrane</location>
        <topology evidence="6">Single-pass membrane protein</topology>
    </subcellularLocation>
</comment>
<gene>
    <name evidence="9" type="ORF">N7530_006439</name>
</gene>
<evidence type="ECO:0000313" key="9">
    <source>
        <dbReference type="EMBL" id="KAJ5472438.1"/>
    </source>
</evidence>
<keyword evidence="10" id="KW-1185">Reference proteome</keyword>
<reference evidence="9" key="1">
    <citation type="submission" date="2022-12" db="EMBL/GenBank/DDBJ databases">
        <authorList>
            <person name="Petersen C."/>
        </authorList>
    </citation>
    <scope>NUCLEOTIDE SEQUENCE</scope>
    <source>
        <strain evidence="9">IBT 17660</strain>
    </source>
</reference>
<evidence type="ECO:0000256" key="1">
    <source>
        <dbReference type="ARBA" id="ARBA00005500"/>
    </source>
</evidence>
<keyword evidence="5 6" id="KW-0472">Membrane</keyword>
<evidence type="ECO:0000313" key="10">
    <source>
        <dbReference type="Proteomes" id="UP001147760"/>
    </source>
</evidence>
<dbReference type="EMBL" id="JAPWDO010000004">
    <property type="protein sequence ID" value="KAJ5472438.1"/>
    <property type="molecule type" value="Genomic_DNA"/>
</dbReference>
<accession>A0A9W9WRR9</accession>
<keyword evidence="2 6" id="KW-0812">Transmembrane</keyword>
<dbReference type="AlphaFoldDB" id="A0A9W9WRR9"/>
<comment type="caution">
    <text evidence="9">The sequence shown here is derived from an EMBL/GenBank/DDBJ whole genome shotgun (WGS) entry which is preliminary data.</text>
</comment>